<evidence type="ECO:0000313" key="4">
    <source>
        <dbReference type="EMBL" id="CAD6492895.1"/>
    </source>
</evidence>
<gene>
    <name evidence="4" type="primary">gpt</name>
    <name evidence="4" type="ORF">LAKADJCE_00390</name>
</gene>
<evidence type="ECO:0000256" key="2">
    <source>
        <dbReference type="ARBA" id="ARBA00022679"/>
    </source>
</evidence>
<accession>A0A811TDR8</accession>
<evidence type="ECO:0000256" key="1">
    <source>
        <dbReference type="ARBA" id="ARBA00022676"/>
    </source>
</evidence>
<dbReference type="GO" id="GO:0000310">
    <property type="term" value="F:xanthine phosphoribosyltransferase activity"/>
    <property type="evidence" value="ECO:0007669"/>
    <property type="project" value="UniProtKB-EC"/>
</dbReference>
<comment type="caution">
    <text evidence="4">The sequence shown here is derived from an EMBL/GenBank/DDBJ whole genome shotgun (WGS) entry which is preliminary data.</text>
</comment>
<protein>
    <submittedName>
        <fullName evidence="4">Xanthine phosphoribosyltransferase</fullName>
        <ecNumber evidence="4">2.4.2.22</ecNumber>
    </submittedName>
</protein>
<evidence type="ECO:0000313" key="5">
    <source>
        <dbReference type="Proteomes" id="UP000612009"/>
    </source>
</evidence>
<name>A0A811TDR8_9EURY</name>
<organism evidence="4 5">
    <name type="scientific">Candidatus Argoarchaeum ethanivorans</name>
    <dbReference type="NCBI Taxonomy" id="2608793"/>
    <lineage>
        <taxon>Archaea</taxon>
        <taxon>Methanobacteriati</taxon>
        <taxon>Methanobacteriota</taxon>
        <taxon>Stenosarchaea group</taxon>
        <taxon>Methanomicrobia</taxon>
        <taxon>Methanosarcinales</taxon>
        <taxon>Methanosarcinales incertae sedis</taxon>
        <taxon>GOM Arc I cluster</taxon>
        <taxon>Candidatus Argoarchaeum</taxon>
    </lineage>
</organism>
<dbReference type="PANTHER" id="PTHR43363:SF1">
    <property type="entry name" value="HYPOXANTHINE-GUANINE PHOSPHORIBOSYLTRANSFERASE"/>
    <property type="match status" value="1"/>
</dbReference>
<dbReference type="Pfam" id="PF00156">
    <property type="entry name" value="Pribosyltran"/>
    <property type="match status" value="1"/>
</dbReference>
<dbReference type="EC" id="2.4.2.22" evidence="4"/>
<keyword evidence="1 4" id="KW-0328">Glycosyltransferase</keyword>
<dbReference type="CDD" id="cd06223">
    <property type="entry name" value="PRTases_typeI"/>
    <property type="match status" value="1"/>
</dbReference>
<feature type="domain" description="Phosphoribosyltransferase" evidence="3">
    <location>
        <begin position="24"/>
        <end position="156"/>
    </location>
</feature>
<dbReference type="Gene3D" id="3.40.50.2020">
    <property type="match status" value="1"/>
</dbReference>
<reference evidence="4" key="1">
    <citation type="submission" date="2020-10" db="EMBL/GenBank/DDBJ databases">
        <authorList>
            <person name="Hahn C.J."/>
            <person name="Laso-Perez R."/>
            <person name="Vulcano F."/>
            <person name="Vaziourakis K.-M."/>
            <person name="Stokke R."/>
            <person name="Steen I.H."/>
            <person name="Teske A."/>
            <person name="Boetius A."/>
            <person name="Liebeke M."/>
            <person name="Amann R."/>
            <person name="Knittel K."/>
        </authorList>
    </citation>
    <scope>NUCLEOTIDE SEQUENCE</scope>
    <source>
        <strain evidence="4">Gfbio:e3339647-f889-4370-9287-4fb5cb688e4c:AG392J18_GoMArc1</strain>
    </source>
</reference>
<sequence length="219" mass="24899">MTTTTENPSIVCYNVSWEDSFYLSAGLAVKIKEAKYVPDIIIAISRGGLVPARVIADFMLERKLLCLRAEHWGVGTKHKKVKITGSTTNLESKNVLVVDDVADSGDTLFEMVKYLKERGAASIVTAALHYKKTSIFKPDFFIEQMDEWQWIVYPWSIYEDTSDFIKKITAQPHTAEQIYHQLGASFNLEIERRLFDIILDEMKSDGMIALNKDGLVQVR</sequence>
<dbReference type="EMBL" id="CAJHIR010000018">
    <property type="protein sequence ID" value="CAD6492895.1"/>
    <property type="molecule type" value="Genomic_DNA"/>
</dbReference>
<dbReference type="AlphaFoldDB" id="A0A811TDR8"/>
<proteinExistence type="predicted"/>
<dbReference type="SUPFAM" id="SSF53271">
    <property type="entry name" value="PRTase-like"/>
    <property type="match status" value="1"/>
</dbReference>
<dbReference type="PANTHER" id="PTHR43363">
    <property type="entry name" value="HYPOXANTHINE PHOSPHORIBOSYLTRANSFERASE"/>
    <property type="match status" value="1"/>
</dbReference>
<dbReference type="InterPro" id="IPR000836">
    <property type="entry name" value="PRTase_dom"/>
</dbReference>
<dbReference type="InterPro" id="IPR029057">
    <property type="entry name" value="PRTase-like"/>
</dbReference>
<keyword evidence="2 4" id="KW-0808">Transferase</keyword>
<evidence type="ECO:0000259" key="3">
    <source>
        <dbReference type="Pfam" id="PF00156"/>
    </source>
</evidence>
<dbReference type="Proteomes" id="UP000612009">
    <property type="component" value="Unassembled WGS sequence"/>
</dbReference>